<keyword evidence="1" id="KW-0732">Signal</keyword>
<organism evidence="2 3">
    <name type="scientific">Zopfia rhizophila CBS 207.26</name>
    <dbReference type="NCBI Taxonomy" id="1314779"/>
    <lineage>
        <taxon>Eukaryota</taxon>
        <taxon>Fungi</taxon>
        <taxon>Dikarya</taxon>
        <taxon>Ascomycota</taxon>
        <taxon>Pezizomycotina</taxon>
        <taxon>Dothideomycetes</taxon>
        <taxon>Dothideomycetes incertae sedis</taxon>
        <taxon>Zopfiaceae</taxon>
        <taxon>Zopfia</taxon>
    </lineage>
</organism>
<dbReference type="Proteomes" id="UP000800200">
    <property type="component" value="Unassembled WGS sequence"/>
</dbReference>
<reference evidence="2" key="1">
    <citation type="journal article" date="2020" name="Stud. Mycol.">
        <title>101 Dothideomycetes genomes: a test case for predicting lifestyles and emergence of pathogens.</title>
        <authorList>
            <person name="Haridas S."/>
            <person name="Albert R."/>
            <person name="Binder M."/>
            <person name="Bloem J."/>
            <person name="Labutti K."/>
            <person name="Salamov A."/>
            <person name="Andreopoulos B."/>
            <person name="Baker S."/>
            <person name="Barry K."/>
            <person name="Bills G."/>
            <person name="Bluhm B."/>
            <person name="Cannon C."/>
            <person name="Castanera R."/>
            <person name="Culley D."/>
            <person name="Daum C."/>
            <person name="Ezra D."/>
            <person name="Gonzalez J."/>
            <person name="Henrissat B."/>
            <person name="Kuo A."/>
            <person name="Liang C."/>
            <person name="Lipzen A."/>
            <person name="Lutzoni F."/>
            <person name="Magnuson J."/>
            <person name="Mondo S."/>
            <person name="Nolan M."/>
            <person name="Ohm R."/>
            <person name="Pangilinan J."/>
            <person name="Park H.-J."/>
            <person name="Ramirez L."/>
            <person name="Alfaro M."/>
            <person name="Sun H."/>
            <person name="Tritt A."/>
            <person name="Yoshinaga Y."/>
            <person name="Zwiers L.-H."/>
            <person name="Turgeon B."/>
            <person name="Goodwin S."/>
            <person name="Spatafora J."/>
            <person name="Crous P."/>
            <person name="Grigoriev I."/>
        </authorList>
    </citation>
    <scope>NUCLEOTIDE SEQUENCE</scope>
    <source>
        <strain evidence="2">CBS 207.26</strain>
    </source>
</reference>
<protein>
    <submittedName>
        <fullName evidence="2">Uncharacterized protein</fullName>
    </submittedName>
</protein>
<feature type="chain" id="PRO_5025512741" evidence="1">
    <location>
        <begin position="20"/>
        <end position="183"/>
    </location>
</feature>
<accession>A0A6A6DA69</accession>
<dbReference type="AlphaFoldDB" id="A0A6A6DA69"/>
<gene>
    <name evidence="2" type="ORF">K469DRAFT_682799</name>
</gene>
<sequence length="183" mass="20256">MHLSNSIIVCSLLSSFASACYNDGPKNFNRQLAYDNLPTVAKYLQGNYEKYQTRGTCVTDKPNGSSWYFSIRRSKDTGGTITKESVEKILKMQVQVCKWGGKQNYGDWEAKSDPNRGVCQDVGYINEQNPSGVPVAPGRAMKRDDGVVSSFDVPNLIDTQRATTKRDDGVVITFDVPDTGSHE</sequence>
<proteinExistence type="predicted"/>
<keyword evidence="3" id="KW-1185">Reference proteome</keyword>
<evidence type="ECO:0000313" key="3">
    <source>
        <dbReference type="Proteomes" id="UP000800200"/>
    </source>
</evidence>
<name>A0A6A6DA69_9PEZI</name>
<evidence type="ECO:0000256" key="1">
    <source>
        <dbReference type="SAM" id="SignalP"/>
    </source>
</evidence>
<evidence type="ECO:0000313" key="2">
    <source>
        <dbReference type="EMBL" id="KAF2176005.1"/>
    </source>
</evidence>
<dbReference type="EMBL" id="ML994717">
    <property type="protein sequence ID" value="KAF2176005.1"/>
    <property type="molecule type" value="Genomic_DNA"/>
</dbReference>
<dbReference type="OrthoDB" id="3770800at2759"/>
<feature type="signal peptide" evidence="1">
    <location>
        <begin position="1"/>
        <end position="19"/>
    </location>
</feature>